<dbReference type="KEGG" id="vg:65103295"/>
<dbReference type="GeneID" id="65103295"/>
<evidence type="ECO:0000313" key="1">
    <source>
        <dbReference type="EMBL" id="QHR78520.1"/>
    </source>
</evidence>
<dbReference type="RefSeq" id="YP_010087962.1">
    <property type="nucleotide sequence ID" value="NC_055603.1"/>
</dbReference>
<protein>
    <submittedName>
        <fullName evidence="1">Uncharacterized protein</fullName>
    </submittedName>
</protein>
<sequence>MCVICWVKSECELCSSCIKTMNVSYIVINRIFSVRRHIINIGLNIDYIIETNAGNSAIFQYLINQIHLFMTWFKFKPCVSVQFTQTQNDNVLDIIDYVAEDVKALRRLLLLILIENSFIFYISSVKIELKLLLRTFKILSNVLPSQSVSIDDLISDLINLDKGYLSPDEICFVI</sequence>
<dbReference type="EMBL" id="MN803438">
    <property type="protein sequence ID" value="QHR78520.1"/>
    <property type="molecule type" value="Genomic_DNA"/>
</dbReference>
<proteinExistence type="predicted"/>
<dbReference type="Proteomes" id="UP000678193">
    <property type="component" value="Segment"/>
</dbReference>
<name>A0A6B9XIE3_9VIRU</name>
<organism evidence="1 2">
    <name type="scientific">Lymphocystis disease virus 4</name>
    <dbReference type="NCBI Taxonomy" id="2704413"/>
    <lineage>
        <taxon>Viruses</taxon>
        <taxon>Varidnaviria</taxon>
        <taxon>Bamfordvirae</taxon>
        <taxon>Nucleocytoviricota</taxon>
        <taxon>Megaviricetes</taxon>
        <taxon>Pimascovirales</taxon>
        <taxon>Pimascovirales incertae sedis</taxon>
        <taxon>Iridoviridae</taxon>
        <taxon>Alphairidovirinae</taxon>
        <taxon>Lymphocystivirus</taxon>
        <taxon>Lymphocystivirus micropogonias1</taxon>
    </lineage>
</organism>
<evidence type="ECO:0000313" key="2">
    <source>
        <dbReference type="Proteomes" id="UP000678193"/>
    </source>
</evidence>
<reference evidence="1" key="1">
    <citation type="journal article" date="2020" name="Arch. Virol.">
        <title>Complete genome sequence and analysis of a novel lymphocystivirus detected in whitemouth croaker (Micropogonias furnieri): lymphocystis disease virus 4.</title>
        <authorList>
            <person name="Doszpoly A."/>
            <person name="Kajan G.L."/>
            <person name="Puentes R."/>
            <person name="Perretta A."/>
        </authorList>
    </citation>
    <scope>NUCLEOTIDE SEQUENCE</scope>
    <source>
        <strain evidence="1">LCDV-WC</strain>
    </source>
</reference>
<accession>A0A6B9XIE3</accession>
<keyword evidence="2" id="KW-1185">Reference proteome</keyword>